<evidence type="ECO:0000313" key="2">
    <source>
        <dbReference type="Proteomes" id="UP001178507"/>
    </source>
</evidence>
<protein>
    <submittedName>
        <fullName evidence="1">Uncharacterized protein</fullName>
    </submittedName>
</protein>
<organism evidence="1 2">
    <name type="scientific">Effrenium voratum</name>
    <dbReference type="NCBI Taxonomy" id="2562239"/>
    <lineage>
        <taxon>Eukaryota</taxon>
        <taxon>Sar</taxon>
        <taxon>Alveolata</taxon>
        <taxon>Dinophyceae</taxon>
        <taxon>Suessiales</taxon>
        <taxon>Symbiodiniaceae</taxon>
        <taxon>Effrenium</taxon>
    </lineage>
</organism>
<comment type="caution">
    <text evidence="1">The sequence shown here is derived from an EMBL/GenBank/DDBJ whole genome shotgun (WGS) entry which is preliminary data.</text>
</comment>
<dbReference type="AlphaFoldDB" id="A0AA36HWQ3"/>
<gene>
    <name evidence="1" type="ORF">EVOR1521_LOCUS5192</name>
</gene>
<proteinExistence type="predicted"/>
<evidence type="ECO:0000313" key="1">
    <source>
        <dbReference type="EMBL" id="CAJ1376027.1"/>
    </source>
</evidence>
<sequence>MDVFFGGLVPAERQLRQISGGYIWGQVILPPGALQELLQSKALEESSASLQEVMAAPSGLRWAKAGGRLESINDAAAALFGDAQQKHWYSRYLGLAVEKLSE</sequence>
<name>A0AA36HWQ3_9DINO</name>
<keyword evidence="2" id="KW-1185">Reference proteome</keyword>
<accession>A0AA36HWQ3</accession>
<dbReference type="Proteomes" id="UP001178507">
    <property type="component" value="Unassembled WGS sequence"/>
</dbReference>
<dbReference type="EMBL" id="CAUJNA010000358">
    <property type="protein sequence ID" value="CAJ1376027.1"/>
    <property type="molecule type" value="Genomic_DNA"/>
</dbReference>
<reference evidence="1" key="1">
    <citation type="submission" date="2023-08" db="EMBL/GenBank/DDBJ databases">
        <authorList>
            <person name="Chen Y."/>
            <person name="Shah S."/>
            <person name="Dougan E. K."/>
            <person name="Thang M."/>
            <person name="Chan C."/>
        </authorList>
    </citation>
    <scope>NUCLEOTIDE SEQUENCE</scope>
</reference>